<dbReference type="InterPro" id="IPR001128">
    <property type="entry name" value="Cyt_P450"/>
</dbReference>
<evidence type="ECO:0000256" key="10">
    <source>
        <dbReference type="PIRSR" id="PIRSR602401-1"/>
    </source>
</evidence>
<keyword evidence="7 11" id="KW-0560">Oxidoreductase</keyword>
<dbReference type="PANTHER" id="PTHR24286">
    <property type="entry name" value="CYTOCHROME P450 26"/>
    <property type="match status" value="1"/>
</dbReference>
<dbReference type="PROSITE" id="PS00086">
    <property type="entry name" value="CYTOCHROME_P450"/>
    <property type="match status" value="1"/>
</dbReference>
<evidence type="ECO:0000256" key="12">
    <source>
        <dbReference type="SAM" id="SignalP"/>
    </source>
</evidence>
<dbReference type="Pfam" id="PF00067">
    <property type="entry name" value="p450"/>
    <property type="match status" value="1"/>
</dbReference>
<dbReference type="GO" id="GO:0016125">
    <property type="term" value="P:sterol metabolic process"/>
    <property type="evidence" value="ECO:0007669"/>
    <property type="project" value="TreeGrafter"/>
</dbReference>
<keyword evidence="5" id="KW-0443">Lipid metabolism</keyword>
<dbReference type="InterPro" id="IPR002401">
    <property type="entry name" value="Cyt_P450_E_grp-I"/>
</dbReference>
<dbReference type="InterPro" id="IPR036396">
    <property type="entry name" value="Cyt_P450_sf"/>
</dbReference>
<dbReference type="AlphaFoldDB" id="A0A9D5C7U6"/>
<dbReference type="GO" id="GO:0005506">
    <property type="term" value="F:iron ion binding"/>
    <property type="evidence" value="ECO:0007669"/>
    <property type="project" value="InterPro"/>
</dbReference>
<gene>
    <name evidence="13" type="ORF">J5N97_024682</name>
</gene>
<keyword evidence="12" id="KW-0732">Signal</keyword>
<comment type="cofactor">
    <cofactor evidence="10">
        <name>heme</name>
        <dbReference type="ChEBI" id="CHEBI:30413"/>
    </cofactor>
</comment>
<keyword evidence="8 10" id="KW-0408">Iron</keyword>
<dbReference type="PANTHER" id="PTHR24286:SF194">
    <property type="entry name" value="STEROID (22S)-HYDROXYLASE"/>
    <property type="match status" value="1"/>
</dbReference>
<dbReference type="GO" id="GO:0010268">
    <property type="term" value="P:brassinosteroid homeostasis"/>
    <property type="evidence" value="ECO:0007669"/>
    <property type="project" value="TreeGrafter"/>
</dbReference>
<dbReference type="GO" id="GO:0004497">
    <property type="term" value="F:monooxygenase activity"/>
    <property type="evidence" value="ECO:0007669"/>
    <property type="project" value="UniProtKB-KW"/>
</dbReference>
<evidence type="ECO:0000256" key="9">
    <source>
        <dbReference type="ARBA" id="ARBA00023136"/>
    </source>
</evidence>
<reference evidence="13" key="1">
    <citation type="submission" date="2021-03" db="EMBL/GenBank/DDBJ databases">
        <authorList>
            <person name="Li Z."/>
            <person name="Yang C."/>
        </authorList>
    </citation>
    <scope>NUCLEOTIDE SEQUENCE</scope>
    <source>
        <strain evidence="13">Dzin_1.0</strain>
        <tissue evidence="13">Leaf</tissue>
    </source>
</reference>
<reference evidence="13" key="2">
    <citation type="journal article" date="2022" name="Hortic Res">
        <title>The genome of Dioscorea zingiberensis sheds light on the biosynthesis, origin and evolution of the medicinally important diosgenin saponins.</title>
        <authorList>
            <person name="Li Y."/>
            <person name="Tan C."/>
            <person name="Li Z."/>
            <person name="Guo J."/>
            <person name="Li S."/>
            <person name="Chen X."/>
            <person name="Wang C."/>
            <person name="Dai X."/>
            <person name="Yang H."/>
            <person name="Song W."/>
            <person name="Hou L."/>
            <person name="Xu J."/>
            <person name="Tong Z."/>
            <person name="Xu A."/>
            <person name="Yuan X."/>
            <person name="Wang W."/>
            <person name="Yang Q."/>
            <person name="Chen L."/>
            <person name="Sun Z."/>
            <person name="Wang K."/>
            <person name="Pan B."/>
            <person name="Chen J."/>
            <person name="Bao Y."/>
            <person name="Liu F."/>
            <person name="Qi X."/>
            <person name="Gang D.R."/>
            <person name="Wen J."/>
            <person name="Li J."/>
        </authorList>
    </citation>
    <scope>NUCLEOTIDE SEQUENCE</scope>
    <source>
        <strain evidence="13">Dzin_1.0</strain>
    </source>
</reference>
<keyword evidence="11" id="KW-0503">Monooxygenase</keyword>
<evidence type="ECO:0000256" key="5">
    <source>
        <dbReference type="ARBA" id="ARBA00022955"/>
    </source>
</evidence>
<feature type="chain" id="PRO_5038373811" description="Cytochrome P450" evidence="12">
    <location>
        <begin position="25"/>
        <end position="488"/>
    </location>
</feature>
<dbReference type="Gene3D" id="1.10.630.10">
    <property type="entry name" value="Cytochrome P450"/>
    <property type="match status" value="1"/>
</dbReference>
<evidence type="ECO:0000256" key="1">
    <source>
        <dbReference type="ARBA" id="ARBA00004167"/>
    </source>
</evidence>
<keyword evidence="14" id="KW-1185">Reference proteome</keyword>
<dbReference type="SUPFAM" id="SSF48264">
    <property type="entry name" value="Cytochrome P450"/>
    <property type="match status" value="1"/>
</dbReference>
<keyword evidence="5" id="KW-0444">Lipid biosynthesis</keyword>
<evidence type="ECO:0000256" key="7">
    <source>
        <dbReference type="ARBA" id="ARBA00023002"/>
    </source>
</evidence>
<comment type="caution">
    <text evidence="13">The sequence shown here is derived from an EMBL/GenBank/DDBJ whole genome shotgun (WGS) entry which is preliminary data.</text>
</comment>
<evidence type="ECO:0000313" key="13">
    <source>
        <dbReference type="EMBL" id="KAJ0967765.1"/>
    </source>
</evidence>
<feature type="signal peptide" evidence="12">
    <location>
        <begin position="1"/>
        <end position="24"/>
    </location>
</feature>
<dbReference type="GO" id="GO:0016705">
    <property type="term" value="F:oxidoreductase activity, acting on paired donors, with incorporation or reduction of molecular oxygen"/>
    <property type="evidence" value="ECO:0007669"/>
    <property type="project" value="InterPro"/>
</dbReference>
<feature type="binding site" description="axial binding residue" evidence="10">
    <location>
        <position position="434"/>
    </location>
    <ligand>
        <name>heme</name>
        <dbReference type="ChEBI" id="CHEBI:30413"/>
    </ligand>
    <ligandPart>
        <name>Fe</name>
        <dbReference type="ChEBI" id="CHEBI:18248"/>
    </ligandPart>
</feature>
<dbReference type="GO" id="GO:0016020">
    <property type="term" value="C:membrane"/>
    <property type="evidence" value="ECO:0007669"/>
    <property type="project" value="UniProtKB-SubCell"/>
</dbReference>
<dbReference type="PRINTS" id="PR00463">
    <property type="entry name" value="EP450I"/>
</dbReference>
<dbReference type="OrthoDB" id="442633at2759"/>
<keyword evidence="5" id="KW-0752">Steroid biosynthesis</keyword>
<dbReference type="GO" id="GO:0016132">
    <property type="term" value="P:brassinosteroid biosynthetic process"/>
    <property type="evidence" value="ECO:0007669"/>
    <property type="project" value="TreeGrafter"/>
</dbReference>
<evidence type="ECO:0000256" key="3">
    <source>
        <dbReference type="ARBA" id="ARBA00022692"/>
    </source>
</evidence>
<dbReference type="GO" id="GO:0020037">
    <property type="term" value="F:heme binding"/>
    <property type="evidence" value="ECO:0007669"/>
    <property type="project" value="InterPro"/>
</dbReference>
<dbReference type="PRINTS" id="PR00385">
    <property type="entry name" value="P450"/>
</dbReference>
<protein>
    <recommendedName>
        <fullName evidence="15">Cytochrome P450</fullName>
    </recommendedName>
</protein>
<accession>A0A9D5C7U6</accession>
<evidence type="ECO:0000256" key="6">
    <source>
        <dbReference type="ARBA" id="ARBA00022989"/>
    </source>
</evidence>
<keyword evidence="6" id="KW-1133">Transmembrane helix</keyword>
<name>A0A9D5C7U6_9LILI</name>
<proteinExistence type="inferred from homology"/>
<sequence>MFPLAIIVLLFPTLLLLFIGVALGLRSGANESWKKRGLNIPPGSMGWPLLGETIAFRKLHPCTSLGEYMEDRLQRYGKIYRSNLFGAPTVVSADAELNRFVLMNDGKLFEPSWPKSVADILGKTSMLVLTGEMHRYMKSLSVNFMGIARLRNHFLGDSERYILENLATWKEGVPFPAKEEACKITFNLMVKNILSMNPGEPETERLRILYMSFMKGVIAMPLNFPGTAYRKAIQSRATILKTIEHLMEDRLEKKKAGTDNIGEADLLGFILEQSNLDAEQFGDLLLGLLFGGHETSSTAITLAIYFLEGCPKAVQELREEHLNLVRMKKQRGESKALTWEDYKSMDFAQCVVSETLRLGNIIKFVHRKANTDVQFKGYDIPSGWSVIPVFAAAHLDPTVYDNPQKFDPWRWQTISSSTARIDNYMPFGQGLRNCAGLELAKMEIAVFLHHLVLNFDWELAEPDHPLAYAFPEFEKGLPIKVRKLSILE</sequence>
<evidence type="ECO:0000256" key="11">
    <source>
        <dbReference type="RuleBase" id="RU000461"/>
    </source>
</evidence>
<evidence type="ECO:0000256" key="4">
    <source>
        <dbReference type="ARBA" id="ARBA00022723"/>
    </source>
</evidence>
<keyword evidence="4 10" id="KW-0479">Metal-binding</keyword>
<dbReference type="Proteomes" id="UP001085076">
    <property type="component" value="Miscellaneous, Linkage group lg07"/>
</dbReference>
<evidence type="ECO:0000313" key="14">
    <source>
        <dbReference type="Proteomes" id="UP001085076"/>
    </source>
</evidence>
<comment type="similarity">
    <text evidence="2 11">Belongs to the cytochrome P450 family.</text>
</comment>
<keyword evidence="10 11" id="KW-0349">Heme</keyword>
<dbReference type="EMBL" id="JAGGNH010000007">
    <property type="protein sequence ID" value="KAJ0967765.1"/>
    <property type="molecule type" value="Genomic_DNA"/>
</dbReference>
<dbReference type="CDD" id="cd11043">
    <property type="entry name" value="CYP90-like"/>
    <property type="match status" value="1"/>
</dbReference>
<evidence type="ECO:0008006" key="15">
    <source>
        <dbReference type="Google" id="ProtNLM"/>
    </source>
</evidence>
<dbReference type="InterPro" id="IPR017972">
    <property type="entry name" value="Cyt_P450_CS"/>
</dbReference>
<keyword evidence="3" id="KW-0812">Transmembrane</keyword>
<evidence type="ECO:0000256" key="8">
    <source>
        <dbReference type="ARBA" id="ARBA00023004"/>
    </source>
</evidence>
<evidence type="ECO:0000256" key="2">
    <source>
        <dbReference type="ARBA" id="ARBA00010617"/>
    </source>
</evidence>
<organism evidence="13 14">
    <name type="scientific">Dioscorea zingiberensis</name>
    <dbReference type="NCBI Taxonomy" id="325984"/>
    <lineage>
        <taxon>Eukaryota</taxon>
        <taxon>Viridiplantae</taxon>
        <taxon>Streptophyta</taxon>
        <taxon>Embryophyta</taxon>
        <taxon>Tracheophyta</taxon>
        <taxon>Spermatophyta</taxon>
        <taxon>Magnoliopsida</taxon>
        <taxon>Liliopsida</taxon>
        <taxon>Dioscoreales</taxon>
        <taxon>Dioscoreaceae</taxon>
        <taxon>Dioscorea</taxon>
    </lineage>
</organism>
<keyword evidence="9" id="KW-0472">Membrane</keyword>
<comment type="subcellular location">
    <subcellularLocation>
        <location evidence="1">Membrane</location>
        <topology evidence="1">Single-pass membrane protein</topology>
    </subcellularLocation>
</comment>